<keyword evidence="1" id="KW-0732">Signal</keyword>
<feature type="chain" id="PRO_5045381678" evidence="1">
    <location>
        <begin position="30"/>
        <end position="135"/>
    </location>
</feature>
<name>A0ABX0DZR0_9ACTN</name>
<feature type="signal peptide" evidence="1">
    <location>
        <begin position="1"/>
        <end position="29"/>
    </location>
</feature>
<organism evidence="2 3">
    <name type="scientific">Streptomyces ureilyticus</name>
    <dbReference type="NCBI Taxonomy" id="1775131"/>
    <lineage>
        <taxon>Bacteria</taxon>
        <taxon>Bacillati</taxon>
        <taxon>Actinomycetota</taxon>
        <taxon>Actinomycetes</taxon>
        <taxon>Kitasatosporales</taxon>
        <taxon>Streptomycetaceae</taxon>
        <taxon>Streptomyces</taxon>
    </lineage>
</organism>
<evidence type="ECO:0000313" key="2">
    <source>
        <dbReference type="EMBL" id="NGO47043.1"/>
    </source>
</evidence>
<keyword evidence="3" id="KW-1185">Reference proteome</keyword>
<dbReference type="EMBL" id="JAAKZX010000158">
    <property type="protein sequence ID" value="NGO47043.1"/>
    <property type="molecule type" value="Genomic_DNA"/>
</dbReference>
<dbReference type="Pfam" id="PF03995">
    <property type="entry name" value="Inhibitor_I36"/>
    <property type="match status" value="1"/>
</dbReference>
<evidence type="ECO:0000313" key="3">
    <source>
        <dbReference type="Proteomes" id="UP001518140"/>
    </source>
</evidence>
<comment type="caution">
    <text evidence="2">The sequence shown here is derived from an EMBL/GenBank/DDBJ whole genome shotgun (WGS) entry which is preliminary data.</text>
</comment>
<reference evidence="2 3" key="1">
    <citation type="submission" date="2020-02" db="EMBL/GenBank/DDBJ databases">
        <title>Whole-genome analyses of novel actinobacteria.</title>
        <authorList>
            <person name="Sahin N."/>
            <person name="Tokatli A."/>
        </authorList>
    </citation>
    <scope>NUCLEOTIDE SEQUENCE [LARGE SCALE GENOMIC DNA]</scope>
    <source>
        <strain evidence="2 3">YC419</strain>
    </source>
</reference>
<evidence type="ECO:0000256" key="1">
    <source>
        <dbReference type="SAM" id="SignalP"/>
    </source>
</evidence>
<sequence length="135" mass="14372">MRIRSIRSKAALFAGVVVLAGLSSSTASAGEAANWECSKGYVCFYSNGNGSSYGEKCSWQGNNSDWQKKPGCGWSSSKKVRSVYNNGTSGMDVLYYDAAGNHGADKVGCVSSGKKKNLDAPTALRSHKWVGENCR</sequence>
<gene>
    <name evidence="2" type="ORF">G6048_34715</name>
</gene>
<dbReference type="Proteomes" id="UP001518140">
    <property type="component" value="Unassembled WGS sequence"/>
</dbReference>
<proteinExistence type="predicted"/>
<accession>A0ABX0DZR0</accession>
<dbReference type="RefSeq" id="WP_165343567.1">
    <property type="nucleotide sequence ID" value="NZ_JAAKZX010000158.1"/>
</dbReference>
<protein>
    <submittedName>
        <fullName evidence="2">Peptidase inhibitor family I36 protein</fullName>
    </submittedName>
</protein>